<comment type="caution">
    <text evidence="5">The sequence shown here is derived from an EMBL/GenBank/DDBJ whole genome shotgun (WGS) entry which is preliminary data.</text>
</comment>
<protein>
    <submittedName>
        <fullName evidence="5">NUDIX domain-containing protein</fullName>
    </submittedName>
</protein>
<dbReference type="InterPro" id="IPR020084">
    <property type="entry name" value="NUDIX_hydrolase_CS"/>
</dbReference>
<comment type="similarity">
    <text evidence="3">Belongs to the Nudix hydrolase family.</text>
</comment>
<dbReference type="SUPFAM" id="SSF55811">
    <property type="entry name" value="Nudix"/>
    <property type="match status" value="1"/>
</dbReference>
<comment type="cofactor">
    <cofactor evidence="1">
        <name>Mg(2+)</name>
        <dbReference type="ChEBI" id="CHEBI:18420"/>
    </cofactor>
</comment>
<dbReference type="PRINTS" id="PR00502">
    <property type="entry name" value="NUDIXFAMILY"/>
</dbReference>
<dbReference type="PANTHER" id="PTHR43736:SF1">
    <property type="entry name" value="DIHYDRONEOPTERIN TRIPHOSPHATE DIPHOSPHATASE"/>
    <property type="match status" value="1"/>
</dbReference>
<dbReference type="Pfam" id="PF00293">
    <property type="entry name" value="NUDIX"/>
    <property type="match status" value="1"/>
</dbReference>
<evidence type="ECO:0000313" key="6">
    <source>
        <dbReference type="Proteomes" id="UP000262379"/>
    </source>
</evidence>
<dbReference type="CDD" id="cd04673">
    <property type="entry name" value="NUDIX_ADPRase"/>
    <property type="match status" value="1"/>
</dbReference>
<evidence type="ECO:0000259" key="4">
    <source>
        <dbReference type="PROSITE" id="PS51462"/>
    </source>
</evidence>
<gene>
    <name evidence="5" type="ORF">DY251_03270</name>
</gene>
<evidence type="ECO:0000256" key="2">
    <source>
        <dbReference type="ARBA" id="ARBA00022801"/>
    </source>
</evidence>
<dbReference type="Proteomes" id="UP000262379">
    <property type="component" value="Unassembled WGS sequence"/>
</dbReference>
<evidence type="ECO:0000256" key="3">
    <source>
        <dbReference type="RuleBase" id="RU003476"/>
    </source>
</evidence>
<dbReference type="RefSeq" id="WP_116622421.1">
    <property type="nucleotide sequence ID" value="NZ_QURN01000002.1"/>
</dbReference>
<dbReference type="InterPro" id="IPR015797">
    <property type="entry name" value="NUDIX_hydrolase-like_dom_sf"/>
</dbReference>
<keyword evidence="2 3" id="KW-0378">Hydrolase</keyword>
<organism evidence="5 6">
    <name type="scientific">Mesorhizobium denitrificans</name>
    <dbReference type="NCBI Taxonomy" id="2294114"/>
    <lineage>
        <taxon>Bacteria</taxon>
        <taxon>Pseudomonadati</taxon>
        <taxon>Pseudomonadota</taxon>
        <taxon>Alphaproteobacteria</taxon>
        <taxon>Hyphomicrobiales</taxon>
        <taxon>Phyllobacteriaceae</taxon>
        <taxon>Mesorhizobium</taxon>
    </lineage>
</organism>
<dbReference type="GO" id="GO:0016787">
    <property type="term" value="F:hydrolase activity"/>
    <property type="evidence" value="ECO:0007669"/>
    <property type="project" value="UniProtKB-KW"/>
</dbReference>
<keyword evidence="6" id="KW-1185">Reference proteome</keyword>
<sequence>MTEKLQTLPAVSVALVRGDTILLVKRGRAPVKGVYAFPGGRVEHGEGWEEAAKRELFEETGLVVETLSFLEEVLTEPEASSSMPSFQLRVFAAQDAGGEPIAADDAEQAGFYTLSQLDDLPLAGRVYEIARDLLLAARDKGQPS</sequence>
<feature type="domain" description="Nudix hydrolase" evidence="4">
    <location>
        <begin position="6"/>
        <end position="135"/>
    </location>
</feature>
<accession>A0A371XJ81</accession>
<dbReference type="InterPro" id="IPR000086">
    <property type="entry name" value="NUDIX_hydrolase_dom"/>
</dbReference>
<evidence type="ECO:0000313" key="5">
    <source>
        <dbReference type="EMBL" id="RFC69124.1"/>
    </source>
</evidence>
<dbReference type="InterPro" id="IPR020476">
    <property type="entry name" value="Nudix_hydrolase"/>
</dbReference>
<name>A0A371XJ81_9HYPH</name>
<dbReference type="Gene3D" id="3.90.79.10">
    <property type="entry name" value="Nucleoside Triphosphate Pyrophosphohydrolase"/>
    <property type="match status" value="1"/>
</dbReference>
<dbReference type="PROSITE" id="PS51462">
    <property type="entry name" value="NUDIX"/>
    <property type="match status" value="1"/>
</dbReference>
<dbReference type="PROSITE" id="PS00893">
    <property type="entry name" value="NUDIX_BOX"/>
    <property type="match status" value="1"/>
</dbReference>
<dbReference type="AlphaFoldDB" id="A0A371XJ81"/>
<reference evidence="6" key="1">
    <citation type="submission" date="2018-08" db="EMBL/GenBank/DDBJ databases">
        <authorList>
            <person name="Im W.T."/>
        </authorList>
    </citation>
    <scope>NUCLEOTIDE SEQUENCE [LARGE SCALE GENOMIC DNA]</scope>
    <source>
        <strain evidence="6">LA-28</strain>
    </source>
</reference>
<dbReference type="PANTHER" id="PTHR43736">
    <property type="entry name" value="ADP-RIBOSE PYROPHOSPHATASE"/>
    <property type="match status" value="1"/>
</dbReference>
<evidence type="ECO:0000256" key="1">
    <source>
        <dbReference type="ARBA" id="ARBA00001946"/>
    </source>
</evidence>
<proteinExistence type="inferred from homology"/>
<dbReference type="EMBL" id="QURN01000002">
    <property type="protein sequence ID" value="RFC69124.1"/>
    <property type="molecule type" value="Genomic_DNA"/>
</dbReference>